<evidence type="ECO:0000313" key="2">
    <source>
        <dbReference type="Ensembl" id="ENSSAUP00010033020.1"/>
    </source>
</evidence>
<name>A0A671W2F0_SPAAU</name>
<evidence type="ECO:0000256" key="1">
    <source>
        <dbReference type="SAM" id="SignalP"/>
    </source>
</evidence>
<evidence type="ECO:0000313" key="3">
    <source>
        <dbReference type="Proteomes" id="UP000472265"/>
    </source>
</evidence>
<dbReference type="AlphaFoldDB" id="A0A671W2F0"/>
<reference evidence="2" key="1">
    <citation type="submission" date="2021-04" db="EMBL/GenBank/DDBJ databases">
        <authorList>
            <consortium name="Wellcome Sanger Institute Data Sharing"/>
        </authorList>
    </citation>
    <scope>NUCLEOTIDE SEQUENCE [LARGE SCALE GENOMIC DNA]</scope>
</reference>
<reference evidence="2" key="2">
    <citation type="submission" date="2025-08" db="UniProtKB">
        <authorList>
            <consortium name="Ensembl"/>
        </authorList>
    </citation>
    <scope>IDENTIFICATION</scope>
</reference>
<reference evidence="2" key="3">
    <citation type="submission" date="2025-09" db="UniProtKB">
        <authorList>
            <consortium name="Ensembl"/>
        </authorList>
    </citation>
    <scope>IDENTIFICATION</scope>
</reference>
<accession>A0A671W2F0</accession>
<feature type="signal peptide" evidence="1">
    <location>
        <begin position="1"/>
        <end position="23"/>
    </location>
</feature>
<dbReference type="GeneTree" id="ENSGT00990000204427"/>
<dbReference type="InParanoid" id="A0A671W2F0"/>
<protein>
    <submittedName>
        <fullName evidence="2">Uncharacterized protein</fullName>
    </submittedName>
</protein>
<keyword evidence="1" id="KW-0732">Signal</keyword>
<proteinExistence type="predicted"/>
<organism evidence="2 3">
    <name type="scientific">Sparus aurata</name>
    <name type="common">Gilthead sea bream</name>
    <dbReference type="NCBI Taxonomy" id="8175"/>
    <lineage>
        <taxon>Eukaryota</taxon>
        <taxon>Metazoa</taxon>
        <taxon>Chordata</taxon>
        <taxon>Craniata</taxon>
        <taxon>Vertebrata</taxon>
        <taxon>Euteleostomi</taxon>
        <taxon>Actinopterygii</taxon>
        <taxon>Neopterygii</taxon>
        <taxon>Teleostei</taxon>
        <taxon>Neoteleostei</taxon>
        <taxon>Acanthomorphata</taxon>
        <taxon>Eupercaria</taxon>
        <taxon>Spariformes</taxon>
        <taxon>Sparidae</taxon>
        <taxon>Sparus</taxon>
    </lineage>
</organism>
<sequence length="68" mass="7616">MFRQCKNLGGQFLGLCLFQLVDAGCGFRAHDVASPVTTDLENKIEKLGKCTFILTRREQKLVNTVLTQ</sequence>
<dbReference type="Proteomes" id="UP000472265">
    <property type="component" value="Chromosome 12"/>
</dbReference>
<feature type="chain" id="PRO_5025537756" evidence="1">
    <location>
        <begin position="24"/>
        <end position="68"/>
    </location>
</feature>
<keyword evidence="3" id="KW-1185">Reference proteome</keyword>
<dbReference type="Ensembl" id="ENSSAUT00010034790.1">
    <property type="protein sequence ID" value="ENSSAUP00010033020.1"/>
    <property type="gene ID" value="ENSSAUG00010014001.1"/>
</dbReference>